<dbReference type="RefSeq" id="WP_090364517.1">
    <property type="nucleotide sequence ID" value="NZ_FMUB01000020.1"/>
</dbReference>
<reference evidence="3" key="1">
    <citation type="submission" date="2016-10" db="EMBL/GenBank/DDBJ databases">
        <authorList>
            <person name="Varghese N."/>
            <person name="Submissions S."/>
        </authorList>
    </citation>
    <scope>NUCLEOTIDE SEQUENCE [LARGE SCALE GENOMIC DNA]</scope>
    <source>
        <strain evidence="3">UNC267MFSha1.1M11</strain>
    </source>
</reference>
<feature type="compositionally biased region" description="Basic and acidic residues" evidence="1">
    <location>
        <begin position="1"/>
        <end position="12"/>
    </location>
</feature>
<name>A0A1G4X2N5_9MYCO</name>
<dbReference type="EMBL" id="FMUB01000020">
    <property type="protein sequence ID" value="SCX33988.1"/>
    <property type="molecule type" value="Genomic_DNA"/>
</dbReference>
<dbReference type="Proteomes" id="UP000199707">
    <property type="component" value="Unassembled WGS sequence"/>
</dbReference>
<accession>A0A1G4X2N5</accession>
<sequence>MAKHRAEAKSEEDVTADPQVASSRASEDGDGAYVGRTTPEDALDAGESGAEARSAQSD</sequence>
<dbReference type="AlphaFoldDB" id="A0A1G4X2N5"/>
<proteinExistence type="predicted"/>
<feature type="region of interest" description="Disordered" evidence="1">
    <location>
        <begin position="1"/>
        <end position="58"/>
    </location>
</feature>
<protein>
    <submittedName>
        <fullName evidence="2">Uncharacterized protein</fullName>
    </submittedName>
</protein>
<evidence type="ECO:0000256" key="1">
    <source>
        <dbReference type="SAM" id="MobiDB-lite"/>
    </source>
</evidence>
<gene>
    <name evidence="2" type="ORF">SAMN02799620_06142</name>
</gene>
<organism evidence="2 3">
    <name type="scientific">Mycolicibacterium fluoranthenivorans</name>
    <dbReference type="NCBI Taxonomy" id="258505"/>
    <lineage>
        <taxon>Bacteria</taxon>
        <taxon>Bacillati</taxon>
        <taxon>Actinomycetota</taxon>
        <taxon>Actinomycetes</taxon>
        <taxon>Mycobacteriales</taxon>
        <taxon>Mycobacteriaceae</taxon>
        <taxon>Mycolicibacterium</taxon>
    </lineage>
</organism>
<dbReference type="STRING" id="1502745.SAMN02799620_06142"/>
<evidence type="ECO:0000313" key="2">
    <source>
        <dbReference type="EMBL" id="SCX33988.1"/>
    </source>
</evidence>
<evidence type="ECO:0000313" key="3">
    <source>
        <dbReference type="Proteomes" id="UP000199707"/>
    </source>
</evidence>